<dbReference type="Gene3D" id="3.40.50.850">
    <property type="entry name" value="Isochorismatase-like"/>
    <property type="match status" value="1"/>
</dbReference>
<reference evidence="4 5" key="1">
    <citation type="submission" date="2020-02" db="EMBL/GenBank/DDBJ databases">
        <title>Integrative conjugative elements (ICEs) and plasmids drive adaptation of Pseudomonas nitroreducens strain HBP1 to wastewater environment.</title>
        <authorList>
            <person name="Sentchilo V."/>
            <person name="Carraro N."/>
            <person name="Bertelli C."/>
            <person name="van der Meer J.R."/>
        </authorList>
    </citation>
    <scope>NUCLEOTIDE SEQUENCE [LARGE SCALE GENOMIC DNA]</scope>
    <source>
        <strain evidence="4 5">HBP1</strain>
    </source>
</reference>
<proteinExistence type="predicted"/>
<keyword evidence="1 4" id="KW-0378">Hydrolase</keyword>
<dbReference type="InterPro" id="IPR000868">
    <property type="entry name" value="Isochorismatase-like_dom"/>
</dbReference>
<sequence>MQRDFCAPGGYADQAGLDIDRLRAPIPAISRLLDSARSLGLLVVHTREGHRADLSDLHASKRHRAEFAGAPIGHQGPLGRLLVRGEYGHDLIDELRPLPGEPVVDKPGYSAFAYTDLDLLLRSRGIGHLVLCGVTTEVCVSSTLRAAVELGYACTLVSDACGSPSAELHAAALAMVEVEGGLFGRVQGSPAVLAEWEESACPA</sequence>
<protein>
    <submittedName>
        <fullName evidence="4">Cysteine hydrolase</fullName>
    </submittedName>
</protein>
<name>A0A6G6J799_PSENT</name>
<dbReference type="EMBL" id="CP049140">
    <property type="protein sequence ID" value="QIE90940.1"/>
    <property type="molecule type" value="Genomic_DNA"/>
</dbReference>
<feature type="domain" description="Isochorismatase-like" evidence="2">
    <location>
        <begin position="1"/>
        <end position="177"/>
    </location>
</feature>
<dbReference type="PANTHER" id="PTHR43540:SF9">
    <property type="entry name" value="FAMILY HYDROLASE, PUTATIVE (AFU_ORTHOLOGUE AFUA_2G08700)-RELATED"/>
    <property type="match status" value="1"/>
</dbReference>
<dbReference type="InterPro" id="IPR036380">
    <property type="entry name" value="Isochorismatase-like_sf"/>
</dbReference>
<dbReference type="Proteomes" id="UP000608450">
    <property type="component" value="Unassembled WGS sequence"/>
</dbReference>
<evidence type="ECO:0000313" key="5">
    <source>
        <dbReference type="Proteomes" id="UP000501063"/>
    </source>
</evidence>
<accession>A0A6G6J799</accession>
<dbReference type="KEGG" id="pnt:G5B91_18550"/>
<dbReference type="GO" id="GO:0016787">
    <property type="term" value="F:hydrolase activity"/>
    <property type="evidence" value="ECO:0007669"/>
    <property type="project" value="UniProtKB-KW"/>
</dbReference>
<keyword evidence="6" id="KW-1185">Reference proteome</keyword>
<gene>
    <name evidence="4" type="ORF">G5B91_18550</name>
    <name evidence="3" type="ORF">I5I61_07085</name>
</gene>
<evidence type="ECO:0000313" key="3">
    <source>
        <dbReference type="EMBL" id="MBG6287206.1"/>
    </source>
</evidence>
<dbReference type="SUPFAM" id="SSF52499">
    <property type="entry name" value="Isochorismatase-like hydrolases"/>
    <property type="match status" value="1"/>
</dbReference>
<evidence type="ECO:0000259" key="2">
    <source>
        <dbReference type="Pfam" id="PF00857"/>
    </source>
</evidence>
<organism evidence="4 5">
    <name type="scientific">Pseudomonas nitroreducens</name>
    <dbReference type="NCBI Taxonomy" id="46680"/>
    <lineage>
        <taxon>Bacteria</taxon>
        <taxon>Pseudomonadati</taxon>
        <taxon>Pseudomonadota</taxon>
        <taxon>Gammaproteobacteria</taxon>
        <taxon>Pseudomonadales</taxon>
        <taxon>Pseudomonadaceae</taxon>
        <taxon>Pseudomonas</taxon>
    </lineage>
</organism>
<dbReference type="PANTHER" id="PTHR43540">
    <property type="entry name" value="PEROXYUREIDOACRYLATE/UREIDOACRYLATE AMIDOHYDROLASE-RELATED"/>
    <property type="match status" value="1"/>
</dbReference>
<dbReference type="Proteomes" id="UP000501063">
    <property type="component" value="Chromosome"/>
</dbReference>
<reference evidence="3 6" key="2">
    <citation type="submission" date="2020-11" db="EMBL/GenBank/DDBJ databases">
        <title>Enhanced detection system for hospital associated transmission using whole genome sequencing surveillance.</title>
        <authorList>
            <person name="Harrison L.H."/>
            <person name="Van Tyne D."/>
            <person name="Marsh J.W."/>
            <person name="Griffith M.P."/>
            <person name="Snyder D.J."/>
            <person name="Cooper V.S."/>
            <person name="Mustapha M."/>
        </authorList>
    </citation>
    <scope>NUCLEOTIDE SEQUENCE [LARGE SCALE GENOMIC DNA]</scope>
    <source>
        <strain evidence="3 6">PSA00705</strain>
    </source>
</reference>
<dbReference type="CDD" id="cd00431">
    <property type="entry name" value="cysteine_hydrolases"/>
    <property type="match status" value="1"/>
</dbReference>
<dbReference type="AlphaFoldDB" id="A0A6G6J799"/>
<dbReference type="EMBL" id="JADTFC010000011">
    <property type="protein sequence ID" value="MBG6287206.1"/>
    <property type="molecule type" value="Genomic_DNA"/>
</dbReference>
<dbReference type="InterPro" id="IPR050272">
    <property type="entry name" value="Isochorismatase-like_hydrls"/>
</dbReference>
<dbReference type="Pfam" id="PF00857">
    <property type="entry name" value="Isochorismatase"/>
    <property type="match status" value="1"/>
</dbReference>
<evidence type="ECO:0000256" key="1">
    <source>
        <dbReference type="ARBA" id="ARBA00022801"/>
    </source>
</evidence>
<evidence type="ECO:0000313" key="4">
    <source>
        <dbReference type="EMBL" id="QIE90940.1"/>
    </source>
</evidence>
<evidence type="ECO:0000313" key="6">
    <source>
        <dbReference type="Proteomes" id="UP000608450"/>
    </source>
</evidence>